<keyword evidence="7" id="KW-0472">Membrane</keyword>
<dbReference type="GO" id="GO:0005524">
    <property type="term" value="F:ATP binding"/>
    <property type="evidence" value="ECO:0007669"/>
    <property type="project" value="UniProtKB-KW"/>
</dbReference>
<dbReference type="InterPro" id="IPR003593">
    <property type="entry name" value="AAA+_ATPase"/>
</dbReference>
<gene>
    <name evidence="9" type="ORF">ACFSKW_00045</name>
</gene>
<evidence type="ECO:0000313" key="9">
    <source>
        <dbReference type="EMBL" id="MFD1929856.1"/>
    </source>
</evidence>
<dbReference type="InterPro" id="IPR050388">
    <property type="entry name" value="ABC_Ni/Peptide_Import"/>
</dbReference>
<dbReference type="SMART" id="SM00382">
    <property type="entry name" value="AAA"/>
    <property type="match status" value="1"/>
</dbReference>
<evidence type="ECO:0000256" key="5">
    <source>
        <dbReference type="ARBA" id="ARBA00022741"/>
    </source>
</evidence>
<feature type="domain" description="ABC transporter" evidence="8">
    <location>
        <begin position="3"/>
        <end position="253"/>
    </location>
</feature>
<dbReference type="InterPro" id="IPR013563">
    <property type="entry name" value="Oligopep_ABC_C"/>
</dbReference>
<dbReference type="PROSITE" id="PS50893">
    <property type="entry name" value="ABC_TRANSPORTER_2"/>
    <property type="match status" value="1"/>
</dbReference>
<reference evidence="10" key="1">
    <citation type="journal article" date="2019" name="Int. J. Syst. Evol. Microbiol.">
        <title>The Global Catalogue of Microorganisms (GCM) 10K type strain sequencing project: providing services to taxonomists for standard genome sequencing and annotation.</title>
        <authorList>
            <consortium name="The Broad Institute Genomics Platform"/>
            <consortium name="The Broad Institute Genome Sequencing Center for Infectious Disease"/>
            <person name="Wu L."/>
            <person name="Ma J."/>
        </authorList>
    </citation>
    <scope>NUCLEOTIDE SEQUENCE [LARGE SCALE GENOMIC DNA]</scope>
    <source>
        <strain evidence="10">ICMP 6774ER</strain>
    </source>
</reference>
<dbReference type="PANTHER" id="PTHR43297">
    <property type="entry name" value="OLIGOPEPTIDE TRANSPORT ATP-BINDING PROTEIN APPD"/>
    <property type="match status" value="1"/>
</dbReference>
<keyword evidence="10" id="KW-1185">Reference proteome</keyword>
<keyword evidence="3" id="KW-0813">Transport</keyword>
<accession>A0ABW4SL77</accession>
<protein>
    <submittedName>
        <fullName evidence="9">ABC transporter ATP-binding protein</fullName>
    </submittedName>
</protein>
<evidence type="ECO:0000256" key="7">
    <source>
        <dbReference type="ARBA" id="ARBA00023136"/>
    </source>
</evidence>
<dbReference type="InterPro" id="IPR003439">
    <property type="entry name" value="ABC_transporter-like_ATP-bd"/>
</dbReference>
<evidence type="ECO:0000256" key="1">
    <source>
        <dbReference type="ARBA" id="ARBA00004202"/>
    </source>
</evidence>
<dbReference type="InterPro" id="IPR027417">
    <property type="entry name" value="P-loop_NTPase"/>
</dbReference>
<dbReference type="RefSeq" id="WP_379567722.1">
    <property type="nucleotide sequence ID" value="NZ_JBHUFV010000002.1"/>
</dbReference>
<keyword evidence="4" id="KW-1003">Cell membrane</keyword>
<sequence length="326" mass="34453">MTLRVSGLSISAGVGDRAVPLVRDVSFTLGPGQAFGLVGESGSGKSMTALALLGLLPRGVSVTAGSVKLGDTELVGRDDRTLADLRGRRIAMVFQDPMACLNPALPVGRQISEVLTRHLGLGRSAARRQSVDLLGAVGIEDPGRRAGEYPHTFSGGMRQRAMIAMAVACEPDVLVADEPTTALDVTIQAQILDLLVRMQDELGMAMLLVTHDLGVVAGTCHRLAVMYAGTLMEEGRVGEVFEDPLHPYTAALLAAAPENAMRGRHPLALPGTVPSPGALPDGCAFGPRCPHAHQECRTPPADRRVTDSRRVRCARHDALTLEGVDR</sequence>
<dbReference type="NCBIfam" id="TIGR01727">
    <property type="entry name" value="oligo_HPY"/>
    <property type="match status" value="1"/>
</dbReference>
<dbReference type="Pfam" id="PF00005">
    <property type="entry name" value="ABC_tran"/>
    <property type="match status" value="1"/>
</dbReference>
<evidence type="ECO:0000256" key="3">
    <source>
        <dbReference type="ARBA" id="ARBA00022448"/>
    </source>
</evidence>
<dbReference type="PROSITE" id="PS00211">
    <property type="entry name" value="ABC_TRANSPORTER_1"/>
    <property type="match status" value="1"/>
</dbReference>
<name>A0ABW4SL77_9ACTN</name>
<keyword evidence="6 9" id="KW-0067">ATP-binding</keyword>
<evidence type="ECO:0000259" key="8">
    <source>
        <dbReference type="PROSITE" id="PS50893"/>
    </source>
</evidence>
<comment type="caution">
    <text evidence="9">The sequence shown here is derived from an EMBL/GenBank/DDBJ whole genome shotgun (WGS) entry which is preliminary data.</text>
</comment>
<evidence type="ECO:0000256" key="4">
    <source>
        <dbReference type="ARBA" id="ARBA00022475"/>
    </source>
</evidence>
<dbReference type="PANTHER" id="PTHR43297:SF2">
    <property type="entry name" value="DIPEPTIDE TRANSPORT ATP-BINDING PROTEIN DPPD"/>
    <property type="match status" value="1"/>
</dbReference>
<dbReference type="InterPro" id="IPR017871">
    <property type="entry name" value="ABC_transporter-like_CS"/>
</dbReference>
<evidence type="ECO:0000256" key="6">
    <source>
        <dbReference type="ARBA" id="ARBA00022840"/>
    </source>
</evidence>
<comment type="subcellular location">
    <subcellularLocation>
        <location evidence="1">Cell membrane</location>
        <topology evidence="1">Peripheral membrane protein</topology>
    </subcellularLocation>
</comment>
<proteinExistence type="inferred from homology"/>
<comment type="similarity">
    <text evidence="2">Belongs to the ABC transporter superfamily.</text>
</comment>
<dbReference type="Gene3D" id="3.40.50.300">
    <property type="entry name" value="P-loop containing nucleotide triphosphate hydrolases"/>
    <property type="match status" value="1"/>
</dbReference>
<dbReference type="CDD" id="cd03257">
    <property type="entry name" value="ABC_NikE_OppD_transporters"/>
    <property type="match status" value="1"/>
</dbReference>
<dbReference type="SUPFAM" id="SSF52540">
    <property type="entry name" value="P-loop containing nucleoside triphosphate hydrolases"/>
    <property type="match status" value="1"/>
</dbReference>
<keyword evidence="5" id="KW-0547">Nucleotide-binding</keyword>
<organism evidence="9 10">
    <name type="scientific">Nonomuraea mangrovi</name>
    <dbReference type="NCBI Taxonomy" id="2316207"/>
    <lineage>
        <taxon>Bacteria</taxon>
        <taxon>Bacillati</taxon>
        <taxon>Actinomycetota</taxon>
        <taxon>Actinomycetes</taxon>
        <taxon>Streptosporangiales</taxon>
        <taxon>Streptosporangiaceae</taxon>
        <taxon>Nonomuraea</taxon>
    </lineage>
</organism>
<dbReference type="EMBL" id="JBHUFV010000002">
    <property type="protein sequence ID" value="MFD1929856.1"/>
    <property type="molecule type" value="Genomic_DNA"/>
</dbReference>
<evidence type="ECO:0000256" key="2">
    <source>
        <dbReference type="ARBA" id="ARBA00005417"/>
    </source>
</evidence>
<evidence type="ECO:0000313" key="10">
    <source>
        <dbReference type="Proteomes" id="UP001597368"/>
    </source>
</evidence>
<dbReference type="Proteomes" id="UP001597368">
    <property type="component" value="Unassembled WGS sequence"/>
</dbReference>
<dbReference type="Pfam" id="PF08352">
    <property type="entry name" value="oligo_HPY"/>
    <property type="match status" value="1"/>
</dbReference>